<proteinExistence type="inferred from homology"/>
<feature type="transmembrane region" description="Helical" evidence="7">
    <location>
        <begin position="12"/>
        <end position="35"/>
    </location>
</feature>
<dbReference type="KEGG" id="pbor:BSF38_04440"/>
<dbReference type="InterPro" id="IPR050925">
    <property type="entry name" value="Rhomboid_protease_S54"/>
</dbReference>
<evidence type="ECO:0000256" key="1">
    <source>
        <dbReference type="ARBA" id="ARBA00004141"/>
    </source>
</evidence>
<dbReference type="Gene3D" id="1.20.1540.10">
    <property type="entry name" value="Rhomboid-like"/>
    <property type="match status" value="1"/>
</dbReference>
<evidence type="ECO:0000256" key="3">
    <source>
        <dbReference type="ARBA" id="ARBA00022692"/>
    </source>
</evidence>
<dbReference type="Proteomes" id="UP000186309">
    <property type="component" value="Chromosome"/>
</dbReference>
<keyword evidence="10" id="KW-1185">Reference proteome</keyword>
<feature type="domain" description="Peptidase S54 rhomboid" evidence="8">
    <location>
        <begin position="67"/>
        <end position="207"/>
    </location>
</feature>
<dbReference type="EC" id="3.4.21.105" evidence="9"/>
<dbReference type="PANTHER" id="PTHR43731">
    <property type="entry name" value="RHOMBOID PROTEASE"/>
    <property type="match status" value="1"/>
</dbReference>
<evidence type="ECO:0000256" key="2">
    <source>
        <dbReference type="ARBA" id="ARBA00009045"/>
    </source>
</evidence>
<name>A0A1U7CVA6_9BACT</name>
<dbReference type="Pfam" id="PF01694">
    <property type="entry name" value="Rhomboid"/>
    <property type="match status" value="1"/>
</dbReference>
<dbReference type="EMBL" id="CP019082">
    <property type="protein sequence ID" value="APW62884.1"/>
    <property type="molecule type" value="Genomic_DNA"/>
</dbReference>
<dbReference type="RefSeq" id="WP_076349302.1">
    <property type="nucleotide sequence ID" value="NZ_CP019082.1"/>
</dbReference>
<evidence type="ECO:0000313" key="10">
    <source>
        <dbReference type="Proteomes" id="UP000186309"/>
    </source>
</evidence>
<dbReference type="PANTHER" id="PTHR43731:SF14">
    <property type="entry name" value="PRESENILIN-ASSOCIATED RHOMBOID-LIKE PROTEIN, MITOCHONDRIAL"/>
    <property type="match status" value="1"/>
</dbReference>
<organism evidence="9 10">
    <name type="scientific">Paludisphaera borealis</name>
    <dbReference type="NCBI Taxonomy" id="1387353"/>
    <lineage>
        <taxon>Bacteria</taxon>
        <taxon>Pseudomonadati</taxon>
        <taxon>Planctomycetota</taxon>
        <taxon>Planctomycetia</taxon>
        <taxon>Isosphaerales</taxon>
        <taxon>Isosphaeraceae</taxon>
        <taxon>Paludisphaera</taxon>
    </lineage>
</organism>
<dbReference type="GO" id="GO:0016020">
    <property type="term" value="C:membrane"/>
    <property type="evidence" value="ECO:0007669"/>
    <property type="project" value="UniProtKB-SubCell"/>
</dbReference>
<dbReference type="InterPro" id="IPR022764">
    <property type="entry name" value="Peptidase_S54_rhomboid_dom"/>
</dbReference>
<comment type="similarity">
    <text evidence="2">Belongs to the peptidase S54 family.</text>
</comment>
<dbReference type="SUPFAM" id="SSF144091">
    <property type="entry name" value="Rhomboid-like"/>
    <property type="match status" value="1"/>
</dbReference>
<comment type="subcellular location">
    <subcellularLocation>
        <location evidence="1">Membrane</location>
        <topology evidence="1">Multi-pass membrane protein</topology>
    </subcellularLocation>
</comment>
<keyword evidence="5 7" id="KW-1133">Transmembrane helix</keyword>
<keyword evidence="3 7" id="KW-0812">Transmembrane</keyword>
<protein>
    <submittedName>
        <fullName evidence="9">Rhomboid protease GluP</fullName>
        <ecNumber evidence="9">3.4.21.105</ecNumber>
    </submittedName>
</protein>
<dbReference type="InterPro" id="IPR035952">
    <property type="entry name" value="Rhomboid-like_sf"/>
</dbReference>
<dbReference type="AlphaFoldDB" id="A0A1U7CVA6"/>
<feature type="transmembrane region" description="Helical" evidence="7">
    <location>
        <begin position="219"/>
        <end position="239"/>
    </location>
</feature>
<evidence type="ECO:0000259" key="8">
    <source>
        <dbReference type="Pfam" id="PF01694"/>
    </source>
</evidence>
<dbReference type="GO" id="GO:0006508">
    <property type="term" value="P:proteolysis"/>
    <property type="evidence" value="ECO:0007669"/>
    <property type="project" value="UniProtKB-KW"/>
</dbReference>
<keyword evidence="6 7" id="KW-0472">Membrane</keyword>
<accession>A0A1U7CVA6</accession>
<feature type="transmembrane region" description="Helical" evidence="7">
    <location>
        <begin position="108"/>
        <end position="130"/>
    </location>
</feature>
<keyword evidence="4 9" id="KW-0378">Hydrolase</keyword>
<dbReference type="STRING" id="1387353.BSF38_04440"/>
<evidence type="ECO:0000256" key="4">
    <source>
        <dbReference type="ARBA" id="ARBA00022801"/>
    </source>
</evidence>
<feature type="transmembrane region" description="Helical" evidence="7">
    <location>
        <begin position="167"/>
        <end position="185"/>
    </location>
</feature>
<gene>
    <name evidence="9" type="primary">gluP_5</name>
    <name evidence="9" type="ORF">BSF38_04440</name>
</gene>
<evidence type="ECO:0000256" key="5">
    <source>
        <dbReference type="ARBA" id="ARBA00022989"/>
    </source>
</evidence>
<evidence type="ECO:0000313" key="9">
    <source>
        <dbReference type="EMBL" id="APW62884.1"/>
    </source>
</evidence>
<sequence length="371" mass="40815">MILRTAAREIRDYPATAVFCASWIAVFAAMVVARYGVAPPTFWRLAVLGIGEAHRFGDLTLRDLSNGEVWRLMTCNFVHYSLIHIGMNLFAFYILGTLLESWYGSWQLVAIYGAAGVGGNLLSAMVRYGLGSNPLVHSGGGSVVIMGLIGFCATAGWRSRSGRDRDLTWQMVKALAITGALGIAFPRYIDNWGHAGGALIGLPLGLTHRSMLARRGRPGAWGVGVATSLVIVASVFAQARSDRQEAQLRLGREIRARLDESTRTMRLIQVLRQWAEQGGDGRLIARVLESQAAALDRPPTTASYQRLHALAVQAAERKLTEAETKAFRDDLAIVQKHQRGELNARQRAFWDYQRKSGKRDEPSAVSRRVPS</sequence>
<feature type="transmembrane region" description="Helical" evidence="7">
    <location>
        <begin position="136"/>
        <end position="155"/>
    </location>
</feature>
<evidence type="ECO:0000256" key="6">
    <source>
        <dbReference type="ARBA" id="ARBA00023136"/>
    </source>
</evidence>
<evidence type="ECO:0000256" key="7">
    <source>
        <dbReference type="SAM" id="Phobius"/>
    </source>
</evidence>
<keyword evidence="9" id="KW-0645">Protease</keyword>
<dbReference type="GO" id="GO:0004252">
    <property type="term" value="F:serine-type endopeptidase activity"/>
    <property type="evidence" value="ECO:0007669"/>
    <property type="project" value="InterPro"/>
</dbReference>
<reference evidence="10" key="1">
    <citation type="submission" date="2016-12" db="EMBL/GenBank/DDBJ databases">
        <title>Comparative genomics of four Isosphaeraceae planctomycetes: a common pool of plasmids and glycoside hydrolase genes.</title>
        <authorList>
            <person name="Ivanova A."/>
        </authorList>
    </citation>
    <scope>NUCLEOTIDE SEQUENCE [LARGE SCALE GENOMIC DNA]</scope>
    <source>
        <strain evidence="10">PX4</strain>
    </source>
</reference>
<feature type="transmembrane region" description="Helical" evidence="7">
    <location>
        <begin position="77"/>
        <end position="96"/>
    </location>
</feature>